<name>A0A8J6E1F0_9EUKA</name>
<sequence length="191" mass="22226">MPESLLKDGVITTDKAAISEILLQQYARVSRGREPTWKTWRGRDGNEFKESEVKAAIKRIKRDTAPGPDLTSGDMLRELDEKGLREVTRLINRVYREGDVPKAWKYATVSAIHKTGKPRVKPESYRPISLTPLQYRVYGRLLKIRLEAATKRFIPREQAGFQSDRDVIQQIQYIVQRHQEKERKKFMVLGF</sequence>
<protein>
    <recommendedName>
        <fullName evidence="3">Reverse transcriptase domain-containing protein</fullName>
    </recommendedName>
</protein>
<dbReference type="InterPro" id="IPR043502">
    <property type="entry name" value="DNA/RNA_pol_sf"/>
</dbReference>
<dbReference type="SUPFAM" id="SSF56672">
    <property type="entry name" value="DNA/RNA polymerases"/>
    <property type="match status" value="1"/>
</dbReference>
<reference evidence="1" key="1">
    <citation type="submission" date="2021-05" db="EMBL/GenBank/DDBJ databases">
        <title>A free-living protist that lacks canonical eukaryotic 1 DNA replication and segregation systems.</title>
        <authorList>
            <person name="Salas-Leiva D.E."/>
            <person name="Tromer E.C."/>
            <person name="Curtis B.A."/>
            <person name="Jerlstrom-Hultqvist J."/>
            <person name="Kolisko M."/>
            <person name="Yi Z."/>
            <person name="Salas-Leiva J.S."/>
            <person name="Gallot-Lavallee L."/>
            <person name="Kops G.J.P.L."/>
            <person name="Archibald J.M."/>
            <person name="Simpson A.G.B."/>
            <person name="Roger A.J."/>
        </authorList>
    </citation>
    <scope>NUCLEOTIDE SEQUENCE</scope>
    <source>
        <strain evidence="1">BICM</strain>
    </source>
</reference>
<gene>
    <name evidence="1" type="ORF">J8273_5573</name>
</gene>
<dbReference type="OrthoDB" id="416454at2759"/>
<evidence type="ECO:0000313" key="2">
    <source>
        <dbReference type="Proteomes" id="UP000717585"/>
    </source>
</evidence>
<organism evidence="1 2">
    <name type="scientific">Carpediemonas membranifera</name>
    <dbReference type="NCBI Taxonomy" id="201153"/>
    <lineage>
        <taxon>Eukaryota</taxon>
        <taxon>Metamonada</taxon>
        <taxon>Carpediemonas-like organisms</taxon>
        <taxon>Carpediemonas</taxon>
    </lineage>
</organism>
<proteinExistence type="predicted"/>
<evidence type="ECO:0008006" key="3">
    <source>
        <dbReference type="Google" id="ProtNLM"/>
    </source>
</evidence>
<dbReference type="PANTHER" id="PTHR19446">
    <property type="entry name" value="REVERSE TRANSCRIPTASES"/>
    <property type="match status" value="1"/>
</dbReference>
<keyword evidence="2" id="KW-1185">Reference proteome</keyword>
<evidence type="ECO:0000313" key="1">
    <source>
        <dbReference type="EMBL" id="KAG9392981.1"/>
    </source>
</evidence>
<dbReference type="AlphaFoldDB" id="A0A8J6E1F0"/>
<comment type="caution">
    <text evidence="1">The sequence shown here is derived from an EMBL/GenBank/DDBJ whole genome shotgun (WGS) entry which is preliminary data.</text>
</comment>
<dbReference type="Proteomes" id="UP000717585">
    <property type="component" value="Unassembled WGS sequence"/>
</dbReference>
<dbReference type="EMBL" id="JAHDYR010000028">
    <property type="protein sequence ID" value="KAG9392981.1"/>
    <property type="molecule type" value="Genomic_DNA"/>
</dbReference>
<accession>A0A8J6E1F0</accession>